<keyword evidence="1" id="KW-0175">Coiled coil</keyword>
<dbReference type="InterPro" id="IPR001870">
    <property type="entry name" value="B30.2/SPRY"/>
</dbReference>
<dbReference type="InterPro" id="IPR043136">
    <property type="entry name" value="B30.2/SPRY_sf"/>
</dbReference>
<dbReference type="InterPro" id="IPR003877">
    <property type="entry name" value="SPRY_dom"/>
</dbReference>
<feature type="domain" description="B30.2/SPRY" evidence="2">
    <location>
        <begin position="182"/>
        <end position="367"/>
    </location>
</feature>
<accession>A0A183BIZ1</accession>
<dbReference type="AlphaFoldDB" id="A0A183BIZ1"/>
<evidence type="ECO:0000313" key="4">
    <source>
        <dbReference type="WBParaSite" id="GPLIN_000057000"/>
    </source>
</evidence>
<dbReference type="InterPro" id="IPR044736">
    <property type="entry name" value="Gid1/RanBPM/SPLA_SPRY"/>
</dbReference>
<dbReference type="Gene3D" id="2.60.120.920">
    <property type="match status" value="1"/>
</dbReference>
<dbReference type="Pfam" id="PF00622">
    <property type="entry name" value="SPRY"/>
    <property type="match status" value="1"/>
</dbReference>
<evidence type="ECO:0000256" key="1">
    <source>
        <dbReference type="SAM" id="Coils"/>
    </source>
</evidence>
<organism evidence="3 4">
    <name type="scientific">Globodera pallida</name>
    <name type="common">Potato cyst nematode worm</name>
    <name type="synonym">Heterodera pallida</name>
    <dbReference type="NCBI Taxonomy" id="36090"/>
    <lineage>
        <taxon>Eukaryota</taxon>
        <taxon>Metazoa</taxon>
        <taxon>Ecdysozoa</taxon>
        <taxon>Nematoda</taxon>
        <taxon>Chromadorea</taxon>
        <taxon>Rhabditida</taxon>
        <taxon>Tylenchina</taxon>
        <taxon>Tylenchomorpha</taxon>
        <taxon>Tylenchoidea</taxon>
        <taxon>Heteroderidae</taxon>
        <taxon>Heteroderinae</taxon>
        <taxon>Globodera</taxon>
    </lineage>
</organism>
<evidence type="ECO:0000313" key="3">
    <source>
        <dbReference type="Proteomes" id="UP000050741"/>
    </source>
</evidence>
<dbReference type="WBParaSite" id="GPLIN_000057000">
    <property type="protein sequence ID" value="GPLIN_000057000"/>
    <property type="gene ID" value="GPLIN_000057000"/>
</dbReference>
<dbReference type="PANTHER" id="PTHR12864">
    <property type="entry name" value="RAN BINDING PROTEIN 9-RELATED"/>
    <property type="match status" value="1"/>
</dbReference>
<reference evidence="3" key="1">
    <citation type="submission" date="2014-05" db="EMBL/GenBank/DDBJ databases">
        <title>The genome and life-stage specific transcriptomes of Globodera pallida elucidate key aspects of plant parasitism by a cyst nematode.</title>
        <authorList>
            <person name="Cotton J.A."/>
            <person name="Lilley C.J."/>
            <person name="Jones L.M."/>
            <person name="Kikuchi T."/>
            <person name="Reid A.J."/>
            <person name="Thorpe P."/>
            <person name="Tsai I.J."/>
            <person name="Beasley H."/>
            <person name="Blok V."/>
            <person name="Cock P.J.A."/>
            <person name="Van den Akker S.E."/>
            <person name="Holroyd N."/>
            <person name="Hunt M."/>
            <person name="Mantelin S."/>
            <person name="Naghra H."/>
            <person name="Pain A."/>
            <person name="Palomares-Rius J.E."/>
            <person name="Zarowiecki M."/>
            <person name="Berriman M."/>
            <person name="Jones J.T."/>
            <person name="Urwin P.E."/>
        </authorList>
    </citation>
    <scope>NUCLEOTIDE SEQUENCE [LARGE SCALE GENOMIC DNA]</scope>
    <source>
        <strain evidence="3">Lindley</strain>
    </source>
</reference>
<proteinExistence type="predicted"/>
<dbReference type="InterPro" id="IPR050618">
    <property type="entry name" value="Ubq-SigPath_Reg"/>
</dbReference>
<dbReference type="CDD" id="cd12885">
    <property type="entry name" value="SPRY_RanBP_like"/>
    <property type="match status" value="1"/>
</dbReference>
<dbReference type="SMART" id="SM00449">
    <property type="entry name" value="SPRY"/>
    <property type="match status" value="1"/>
</dbReference>
<reference evidence="4" key="2">
    <citation type="submission" date="2016-06" db="UniProtKB">
        <authorList>
            <consortium name="WormBaseParasite"/>
        </authorList>
    </citation>
    <scope>IDENTIFICATION</scope>
</reference>
<sequence>MAISTNLINGEQHRNPKIENLVPILNRNKWWRCDPFQIMGSIVLLVFIIYTVHRLNEQKENIDALIEAQKKNAIIPQQNRSNEREEQLNNLLGQFVEEQKETNRLLQKQMDQLGNSLKKELEKGMNQLKEEVIAKMEQYQKEQQLNIDALTEAQNGNALRKCPLRKCPLRKCPLRKCPLRKCHGAVAAINDLSGKRIIRKQNRWDSAACHEDLELIEPDRLVVQSTGLNMHSYRSVFAERSIPKGNVGTFYYEVKIIGKAGGILIGLATKEMPLHSIVGLYKGSYAYGSGGNFWSPSIDVIDGKPSFEDGDIIGCGVNLATRQIIYTKNGQRLDTANLFVDSAADLFPCVSMFNPDKIEANFGPNFKYNGLFDFRN</sequence>
<dbReference type="InterPro" id="IPR013320">
    <property type="entry name" value="ConA-like_dom_sf"/>
</dbReference>
<feature type="coiled-coil region" evidence="1">
    <location>
        <begin position="96"/>
        <end position="145"/>
    </location>
</feature>
<keyword evidence="3" id="KW-1185">Reference proteome</keyword>
<evidence type="ECO:0000259" key="2">
    <source>
        <dbReference type="PROSITE" id="PS50188"/>
    </source>
</evidence>
<dbReference type="SUPFAM" id="SSF49899">
    <property type="entry name" value="Concanavalin A-like lectins/glucanases"/>
    <property type="match status" value="1"/>
</dbReference>
<dbReference type="Proteomes" id="UP000050741">
    <property type="component" value="Unassembled WGS sequence"/>
</dbReference>
<name>A0A183BIZ1_GLOPA</name>
<protein>
    <submittedName>
        <fullName evidence="4">B30.2/SPRY domain-containing protein</fullName>
    </submittedName>
</protein>
<dbReference type="PROSITE" id="PS50188">
    <property type="entry name" value="B302_SPRY"/>
    <property type="match status" value="1"/>
</dbReference>